<dbReference type="AlphaFoldDB" id="A0AAV8DCM7"/>
<evidence type="ECO:0000259" key="2">
    <source>
        <dbReference type="Pfam" id="PF03478"/>
    </source>
</evidence>
<evidence type="ECO:0000256" key="1">
    <source>
        <dbReference type="SAM" id="MobiDB-lite"/>
    </source>
</evidence>
<dbReference type="InterPro" id="IPR005174">
    <property type="entry name" value="KIB1-4_b-propeller"/>
</dbReference>
<accession>A0AAV8DCM7</accession>
<name>A0AAV8DCM7_9POAL</name>
<dbReference type="EMBL" id="JAMFTS010000004">
    <property type="protein sequence ID" value="KAJ4764126.1"/>
    <property type="molecule type" value="Genomic_DNA"/>
</dbReference>
<protein>
    <submittedName>
        <fullName evidence="3">F-box domain-containing protein</fullName>
    </submittedName>
</protein>
<feature type="compositionally biased region" description="Basic and acidic residues" evidence="1">
    <location>
        <begin position="1"/>
        <end position="12"/>
    </location>
</feature>
<organism evidence="3 4">
    <name type="scientific">Rhynchospora pubera</name>
    <dbReference type="NCBI Taxonomy" id="906938"/>
    <lineage>
        <taxon>Eukaryota</taxon>
        <taxon>Viridiplantae</taxon>
        <taxon>Streptophyta</taxon>
        <taxon>Embryophyta</taxon>
        <taxon>Tracheophyta</taxon>
        <taxon>Spermatophyta</taxon>
        <taxon>Magnoliopsida</taxon>
        <taxon>Liliopsida</taxon>
        <taxon>Poales</taxon>
        <taxon>Cyperaceae</taxon>
        <taxon>Cyperoideae</taxon>
        <taxon>Rhynchosporeae</taxon>
        <taxon>Rhynchospora</taxon>
    </lineage>
</organism>
<feature type="compositionally biased region" description="Basic residues" evidence="1">
    <location>
        <begin position="13"/>
        <end position="24"/>
    </location>
</feature>
<evidence type="ECO:0000313" key="4">
    <source>
        <dbReference type="Proteomes" id="UP001140206"/>
    </source>
</evidence>
<dbReference type="PANTHER" id="PTHR44259">
    <property type="entry name" value="OS07G0183000 PROTEIN-RELATED"/>
    <property type="match status" value="1"/>
</dbReference>
<proteinExistence type="predicted"/>
<reference evidence="3" key="1">
    <citation type="submission" date="2022-08" db="EMBL/GenBank/DDBJ databases">
        <authorList>
            <person name="Marques A."/>
        </authorList>
    </citation>
    <scope>NUCLEOTIDE SEQUENCE</scope>
    <source>
        <strain evidence="3">RhyPub2mFocal</strain>
        <tissue evidence="3">Leaves</tissue>
    </source>
</reference>
<sequence>MPSQRVRLDERRRRGRRKMGRKKIINNSNSSQSYTFSNTSSHFFPSSLLPTPIQTHPKRIPGLCDFVRFRAAYKKWHSSIPLSDAPPQLPWLLEGNVDGQAKTTNLQEQHRFYSLFTGERGTIYVKPSCQGKKFRGPSHGHLLLCKSIYTSFRLSSHLFNPLTDEEFLLPPQPSPTNWQWQPVHNCGFESWAFYDARYSEWIAAERRFSHSCAYLGGLIFSSRGGDCTEIFNVSGLKVHEVPPLLEEMQIRWPPTSYLIESDGGILRVSLYLDCSDHSYFRIYKLMHDETICFWEETSNIGDQVLFLDVADGFSMSATSFPDDLIKCNSIYFLYPDNCQPCRYDIQQGSMERLLCPFQICTWFVPTLNRVLN</sequence>
<gene>
    <name evidence="3" type="ORF">LUZ62_074501</name>
</gene>
<feature type="region of interest" description="Disordered" evidence="1">
    <location>
        <begin position="1"/>
        <end position="33"/>
    </location>
</feature>
<dbReference type="Proteomes" id="UP001140206">
    <property type="component" value="Chromosome 4"/>
</dbReference>
<dbReference type="Pfam" id="PF03478">
    <property type="entry name" value="Beta-prop_KIB1-4"/>
    <property type="match status" value="1"/>
</dbReference>
<dbReference type="InterPro" id="IPR050942">
    <property type="entry name" value="F-box_BR-signaling"/>
</dbReference>
<feature type="domain" description="KIB1-4 beta-propeller" evidence="2">
    <location>
        <begin position="126"/>
        <end position="336"/>
    </location>
</feature>
<comment type="caution">
    <text evidence="3">The sequence shown here is derived from an EMBL/GenBank/DDBJ whole genome shotgun (WGS) entry which is preliminary data.</text>
</comment>
<evidence type="ECO:0000313" key="3">
    <source>
        <dbReference type="EMBL" id="KAJ4764126.1"/>
    </source>
</evidence>
<dbReference type="PANTHER" id="PTHR44259:SF114">
    <property type="entry name" value="OS06G0707300 PROTEIN"/>
    <property type="match status" value="1"/>
</dbReference>
<keyword evidence="4" id="KW-1185">Reference proteome</keyword>